<dbReference type="InterPro" id="IPR031367">
    <property type="entry name" value="CCDC24"/>
</dbReference>
<evidence type="ECO:0000313" key="3">
    <source>
        <dbReference type="Proteomes" id="UP000694421"/>
    </source>
</evidence>
<evidence type="ECO:0000256" key="1">
    <source>
        <dbReference type="SAM" id="MobiDB-lite"/>
    </source>
</evidence>
<reference evidence="2" key="2">
    <citation type="submission" date="2025-09" db="UniProtKB">
        <authorList>
            <consortium name="Ensembl"/>
        </authorList>
    </citation>
    <scope>IDENTIFICATION</scope>
</reference>
<feature type="region of interest" description="Disordered" evidence="1">
    <location>
        <begin position="304"/>
        <end position="323"/>
    </location>
</feature>
<dbReference type="Proteomes" id="UP000694421">
    <property type="component" value="Unplaced"/>
</dbReference>
<protein>
    <submittedName>
        <fullName evidence="2">Coiled-coil domain containing 24</fullName>
    </submittedName>
</protein>
<sequence length="429" mass="48138">MRIVNSALLFRKVRICLWRRVMCAANLRQNWAPRDIFPITSRSCIVGLPLTIKPVLSLFFFLKLLSVLLASDSTPMWPLMDTSGEPFQPLPSIWRMVEEHLAPSEKLEVKALLGEESVERSLELHTEVQTLLEFHQELQLGHGRLDPNLLQATDRWTLLAAPSHLKELVREEIRLLLTGLQQKALQEGRDQDGAIAKYSPRVVSFALKGSSGNSRPSSENSTLIRVLLQEECHALERYIAYLQGRLEEASQHVGVLSEAVNEPTMAELQEEKRAMERDLQQSQPKPCRSPSLMLKQHRSIYQTQLSDPGGSATGPNYGENKPASNIVPSPTLRHRTSPLCHQILPGWSSSVQDQLGWLHRDDQLSEQEGKASDPRVSRLVIPKGGRVVPAYKTVGPELDSSFHPTPPAQPCPLPRFCPRTRLVRCKGPS</sequence>
<dbReference type="AlphaFoldDB" id="A0A8D0DZF1"/>
<dbReference type="PANTHER" id="PTHR28601:SF1">
    <property type="entry name" value="COILED-COIL DOMAIN-CONTAINING PROTEIN 24"/>
    <property type="match status" value="1"/>
</dbReference>
<proteinExistence type="predicted"/>
<accession>A0A8D0DZF1</accession>
<dbReference type="PANTHER" id="PTHR28601">
    <property type="entry name" value="COILED-COIL DOMAIN-CONTAINING PROTEIN 24"/>
    <property type="match status" value="1"/>
</dbReference>
<gene>
    <name evidence="2" type="primary">CCDC24</name>
</gene>
<dbReference type="OMA" id="ESECCAL"/>
<dbReference type="GeneTree" id="ENSGT00390000011926"/>
<evidence type="ECO:0000313" key="2">
    <source>
        <dbReference type="Ensembl" id="ENSSMRP00000023720.1"/>
    </source>
</evidence>
<dbReference type="Ensembl" id="ENSSMRT00000027783.1">
    <property type="protein sequence ID" value="ENSSMRP00000023720.1"/>
    <property type="gene ID" value="ENSSMRG00000018401.1"/>
</dbReference>
<name>A0A8D0DZF1_SALMN</name>
<keyword evidence="3" id="KW-1185">Reference proteome</keyword>
<organism evidence="2 3">
    <name type="scientific">Salvator merianae</name>
    <name type="common">Argentine black and white tegu</name>
    <name type="synonym">Tupinambis merianae</name>
    <dbReference type="NCBI Taxonomy" id="96440"/>
    <lineage>
        <taxon>Eukaryota</taxon>
        <taxon>Metazoa</taxon>
        <taxon>Chordata</taxon>
        <taxon>Craniata</taxon>
        <taxon>Vertebrata</taxon>
        <taxon>Euteleostomi</taxon>
        <taxon>Lepidosauria</taxon>
        <taxon>Squamata</taxon>
        <taxon>Bifurcata</taxon>
        <taxon>Unidentata</taxon>
        <taxon>Episquamata</taxon>
        <taxon>Laterata</taxon>
        <taxon>Teiioidea</taxon>
        <taxon>Teiidae</taxon>
        <taxon>Salvator</taxon>
    </lineage>
</organism>
<reference evidence="2" key="1">
    <citation type="submission" date="2025-08" db="UniProtKB">
        <authorList>
            <consortium name="Ensembl"/>
        </authorList>
    </citation>
    <scope>IDENTIFICATION</scope>
</reference>
<dbReference type="Pfam" id="PF15669">
    <property type="entry name" value="CCDC24"/>
    <property type="match status" value="2"/>
</dbReference>